<dbReference type="STRING" id="31958.SD37_17540"/>
<evidence type="ECO:0000313" key="2">
    <source>
        <dbReference type="Proteomes" id="UP000093695"/>
    </source>
</evidence>
<name>A0A193BYM2_AMYOR</name>
<dbReference type="AlphaFoldDB" id="A0A193BYM2"/>
<protein>
    <submittedName>
        <fullName evidence="1">ATPase</fullName>
    </submittedName>
</protein>
<dbReference type="RefSeq" id="WP_044852920.1">
    <property type="nucleotide sequence ID" value="NZ_CP016174.1"/>
</dbReference>
<dbReference type="InterPro" id="IPR023393">
    <property type="entry name" value="START-like_dom_sf"/>
</dbReference>
<proteinExistence type="predicted"/>
<organism evidence="1 2">
    <name type="scientific">Amycolatopsis orientalis</name>
    <name type="common">Nocardia orientalis</name>
    <dbReference type="NCBI Taxonomy" id="31958"/>
    <lineage>
        <taxon>Bacteria</taxon>
        <taxon>Bacillati</taxon>
        <taxon>Actinomycetota</taxon>
        <taxon>Actinomycetes</taxon>
        <taxon>Pseudonocardiales</taxon>
        <taxon>Pseudonocardiaceae</taxon>
        <taxon>Amycolatopsis</taxon>
    </lineage>
</organism>
<dbReference type="Pfam" id="PF10604">
    <property type="entry name" value="Polyketide_cyc2"/>
    <property type="match status" value="1"/>
</dbReference>
<dbReference type="CDD" id="cd07821">
    <property type="entry name" value="PYR_PYL_RCAR_like"/>
    <property type="match status" value="1"/>
</dbReference>
<dbReference type="InterPro" id="IPR019587">
    <property type="entry name" value="Polyketide_cyclase/dehydratase"/>
</dbReference>
<gene>
    <name evidence="1" type="ORF">SD37_17540</name>
</gene>
<dbReference type="Gene3D" id="3.30.530.20">
    <property type="match status" value="1"/>
</dbReference>
<evidence type="ECO:0000313" key="1">
    <source>
        <dbReference type="EMBL" id="ANN17269.1"/>
    </source>
</evidence>
<dbReference type="SUPFAM" id="SSF55961">
    <property type="entry name" value="Bet v1-like"/>
    <property type="match status" value="1"/>
</dbReference>
<reference evidence="1 2" key="1">
    <citation type="journal article" date="2015" name="Genome Announc.">
        <title>Draft Genome Sequence of Norvancomycin-Producing Strain Amycolatopsis orientalis CPCC200066.</title>
        <authorList>
            <person name="Lei X."/>
            <person name="Yuan F."/>
            <person name="Shi Y."/>
            <person name="Li X."/>
            <person name="Wang L."/>
            <person name="Hong B."/>
        </authorList>
    </citation>
    <scope>NUCLEOTIDE SEQUENCE [LARGE SCALE GENOMIC DNA]</scope>
    <source>
        <strain evidence="1 2">B-37</strain>
    </source>
</reference>
<dbReference type="EMBL" id="CP016174">
    <property type="protein sequence ID" value="ANN17269.1"/>
    <property type="molecule type" value="Genomic_DNA"/>
</dbReference>
<sequence length="154" mass="16826">MSSSGTQSYDVTAESTAPPAAVWALLLDARSWPDWSPVGSLEMGASQGISADGRDDVGAIRAFRTGKTVTKERITALDPERRFAYEGVDVPVMTDYQAAVELRETSGGGTQIRWHGTYRVGRGKALFFRWYLRRFMRGMATGLADHAGGPVRKP</sequence>
<dbReference type="KEGG" id="aori:SD37_17540"/>
<keyword evidence="2" id="KW-1185">Reference proteome</keyword>
<dbReference type="eggNOG" id="COG3427">
    <property type="taxonomic scope" value="Bacteria"/>
</dbReference>
<dbReference type="Proteomes" id="UP000093695">
    <property type="component" value="Chromosome"/>
</dbReference>
<accession>A0A193BYM2</accession>